<dbReference type="Pfam" id="PF02321">
    <property type="entry name" value="OEP"/>
    <property type="match status" value="2"/>
</dbReference>
<evidence type="ECO:0000313" key="8">
    <source>
        <dbReference type="EMBL" id="MBB6146764.1"/>
    </source>
</evidence>
<evidence type="ECO:0000256" key="3">
    <source>
        <dbReference type="ARBA" id="ARBA00022448"/>
    </source>
</evidence>
<comment type="caution">
    <text evidence="8">The sequence shown here is derived from an EMBL/GenBank/DDBJ whole genome shotgun (WGS) entry which is preliminary data.</text>
</comment>
<evidence type="ECO:0000256" key="7">
    <source>
        <dbReference type="ARBA" id="ARBA00023237"/>
    </source>
</evidence>
<proteinExistence type="inferred from homology"/>
<dbReference type="Proteomes" id="UP000538666">
    <property type="component" value="Unassembled WGS sequence"/>
</dbReference>
<sequence>MPNAPWHAPIELSVAKQAHLTPDAILAPDTKKTYSLAELIDLAESNNPETRLAWERARTQAEALGVAKSELYPTLATLAIADANRDQVYLDTRFYRQTNAAIEVPLDLNYTIFDFGARSGRIDAARGDLLAANFSFNDVHRRLIYEASTSYYQLLNATGQVAAAQAALANAQAVQQAAEARLGNGLATSPDVLEARAVTAQSAYDLQAAIGAEEVARGNLLTVLGNSPASTIIVQPIDELNIPDSVESSVDSLIDRALEQRPDLMQRIAAIRSATARLKETRAAYYPSLRVHAYPDPQALYSLQQTFPWGFTAGLNGDVSFQLEWNLFDGGARRHRTAEAAAQLHAEQANAAVTRDKVENEVWTAYSNLKTAFRQREAASALLTAADQSYTAEFTSYHAGVRNLLDVTEAQQTLARARSTDVLARTQVLTALAALAFETAETIQPKYSRSHP</sequence>
<dbReference type="AlphaFoldDB" id="A0A841K902"/>
<dbReference type="InterPro" id="IPR003423">
    <property type="entry name" value="OMP_efflux"/>
</dbReference>
<evidence type="ECO:0000256" key="5">
    <source>
        <dbReference type="ARBA" id="ARBA00022692"/>
    </source>
</evidence>
<organism evidence="8 9">
    <name type="scientific">Silvibacterium bohemicum</name>
    <dbReference type="NCBI Taxonomy" id="1577686"/>
    <lineage>
        <taxon>Bacteria</taxon>
        <taxon>Pseudomonadati</taxon>
        <taxon>Acidobacteriota</taxon>
        <taxon>Terriglobia</taxon>
        <taxon>Terriglobales</taxon>
        <taxon>Acidobacteriaceae</taxon>
        <taxon>Silvibacterium</taxon>
    </lineage>
</organism>
<dbReference type="Gene3D" id="1.20.1600.10">
    <property type="entry name" value="Outer membrane efflux proteins (OEP)"/>
    <property type="match status" value="1"/>
</dbReference>
<keyword evidence="6" id="KW-0472">Membrane</keyword>
<gene>
    <name evidence="8" type="ORF">HNQ77_004745</name>
</gene>
<dbReference type="InterPro" id="IPR028351">
    <property type="entry name" value="CyaE"/>
</dbReference>
<dbReference type="GO" id="GO:0015288">
    <property type="term" value="F:porin activity"/>
    <property type="evidence" value="ECO:0007669"/>
    <property type="project" value="TreeGrafter"/>
</dbReference>
<dbReference type="PANTHER" id="PTHR30026">
    <property type="entry name" value="OUTER MEMBRANE PROTEIN TOLC"/>
    <property type="match status" value="1"/>
</dbReference>
<dbReference type="PANTHER" id="PTHR30026:SF20">
    <property type="entry name" value="OUTER MEMBRANE PROTEIN TOLC"/>
    <property type="match status" value="1"/>
</dbReference>
<evidence type="ECO:0000256" key="1">
    <source>
        <dbReference type="ARBA" id="ARBA00004442"/>
    </source>
</evidence>
<keyword evidence="9" id="KW-1185">Reference proteome</keyword>
<evidence type="ECO:0000256" key="2">
    <source>
        <dbReference type="ARBA" id="ARBA00007613"/>
    </source>
</evidence>
<evidence type="ECO:0000313" key="9">
    <source>
        <dbReference type="Proteomes" id="UP000538666"/>
    </source>
</evidence>
<accession>A0A841K902</accession>
<dbReference type="InterPro" id="IPR051906">
    <property type="entry name" value="TolC-like"/>
</dbReference>
<comment type="similarity">
    <text evidence="2">Belongs to the outer membrane factor (OMF) (TC 1.B.17) family.</text>
</comment>
<dbReference type="SUPFAM" id="SSF56954">
    <property type="entry name" value="Outer membrane efflux proteins (OEP)"/>
    <property type="match status" value="1"/>
</dbReference>
<keyword evidence="3" id="KW-0813">Transport</keyword>
<dbReference type="GO" id="GO:0009279">
    <property type="term" value="C:cell outer membrane"/>
    <property type="evidence" value="ECO:0007669"/>
    <property type="project" value="UniProtKB-SubCell"/>
</dbReference>
<keyword evidence="5" id="KW-0812">Transmembrane</keyword>
<dbReference type="PIRSF" id="PIRSF001892">
    <property type="entry name" value="CyaE"/>
    <property type="match status" value="1"/>
</dbReference>
<reference evidence="8 9" key="1">
    <citation type="submission" date="2020-08" db="EMBL/GenBank/DDBJ databases">
        <title>Genomic Encyclopedia of Type Strains, Phase IV (KMG-IV): sequencing the most valuable type-strain genomes for metagenomic binning, comparative biology and taxonomic classification.</title>
        <authorList>
            <person name="Goeker M."/>
        </authorList>
    </citation>
    <scope>NUCLEOTIDE SEQUENCE [LARGE SCALE GENOMIC DNA]</scope>
    <source>
        <strain evidence="8 9">DSM 103733</strain>
    </source>
</reference>
<protein>
    <submittedName>
        <fullName evidence="8">Outer membrane protein TolC</fullName>
    </submittedName>
</protein>
<name>A0A841K902_9BACT</name>
<dbReference type="RefSeq" id="WP_050061358.1">
    <property type="nucleotide sequence ID" value="NZ_JACHEK010000011.1"/>
</dbReference>
<dbReference type="EMBL" id="JACHEK010000011">
    <property type="protein sequence ID" value="MBB6146764.1"/>
    <property type="molecule type" value="Genomic_DNA"/>
</dbReference>
<evidence type="ECO:0000256" key="4">
    <source>
        <dbReference type="ARBA" id="ARBA00022452"/>
    </source>
</evidence>
<keyword evidence="4" id="KW-1134">Transmembrane beta strand</keyword>
<evidence type="ECO:0000256" key="6">
    <source>
        <dbReference type="ARBA" id="ARBA00023136"/>
    </source>
</evidence>
<dbReference type="GO" id="GO:0015562">
    <property type="term" value="F:efflux transmembrane transporter activity"/>
    <property type="evidence" value="ECO:0007669"/>
    <property type="project" value="InterPro"/>
</dbReference>
<comment type="subcellular location">
    <subcellularLocation>
        <location evidence="1">Cell outer membrane</location>
    </subcellularLocation>
</comment>
<dbReference type="GO" id="GO:1990281">
    <property type="term" value="C:efflux pump complex"/>
    <property type="evidence" value="ECO:0007669"/>
    <property type="project" value="TreeGrafter"/>
</dbReference>
<keyword evidence="7" id="KW-0998">Cell outer membrane</keyword>